<dbReference type="EC" id="1.2.1.16" evidence="4"/>
<dbReference type="GO" id="GO:0005829">
    <property type="term" value="C:cytosol"/>
    <property type="evidence" value="ECO:0007669"/>
    <property type="project" value="TreeGrafter"/>
</dbReference>
<dbReference type="SUPFAM" id="SSF53720">
    <property type="entry name" value="ALDH-like"/>
    <property type="match status" value="1"/>
</dbReference>
<dbReference type="Pfam" id="PF00171">
    <property type="entry name" value="Aldedh"/>
    <property type="match status" value="1"/>
</dbReference>
<protein>
    <submittedName>
        <fullName evidence="4">NADP+ dependend succinate-semialdehyde dehydrogenase GabD</fullName>
        <ecNumber evidence="4">1.2.1.16</ecNumber>
    </submittedName>
</protein>
<dbReference type="PANTHER" id="PTHR43353">
    <property type="entry name" value="SUCCINATE-SEMIALDEHYDE DEHYDROGENASE, MITOCHONDRIAL"/>
    <property type="match status" value="1"/>
</dbReference>
<dbReference type="InterPro" id="IPR050740">
    <property type="entry name" value="Aldehyde_DH_Superfamily"/>
</dbReference>
<keyword evidence="4" id="KW-0614">Plasmid</keyword>
<evidence type="ECO:0000256" key="1">
    <source>
        <dbReference type="ARBA" id="ARBA00009986"/>
    </source>
</evidence>
<dbReference type="InterPro" id="IPR016162">
    <property type="entry name" value="Ald_DH_N"/>
</dbReference>
<name>F8GVN6_CUPNN</name>
<sequence>MKLKHQVLLRSQLLIAAEWRDAVSGERIIVNNPATGDAIGTVPMAGEMEAQIAVASAARALESWRAQTGKVRASILRRWSDLMLQHSVSGLPCSASTR</sequence>
<dbReference type="KEGG" id="cnc:CNE_BB1p12570"/>
<keyword evidence="2 4" id="KW-0560">Oxidoreductase</keyword>
<evidence type="ECO:0000256" key="2">
    <source>
        <dbReference type="ARBA" id="ARBA00023002"/>
    </source>
</evidence>
<reference evidence="4 5" key="1">
    <citation type="journal article" date="2011" name="J. Bacteriol.">
        <title>Complete genome sequence of the type strain Cupriavidus necator N-1.</title>
        <authorList>
            <person name="Poehlein A."/>
            <person name="Kusian B."/>
            <person name="Friedrich B."/>
            <person name="Daniel R."/>
            <person name="Bowien B."/>
        </authorList>
    </citation>
    <scope>NUCLEOTIDE SEQUENCE [LARGE SCALE GENOMIC DNA]</scope>
    <source>
        <strain evidence="5">ATCC 43291 / DSM 13513 / CCUG 52238 / LMG 8453 / N-1</strain>
        <plasmid evidence="4 5">pBB1</plasmid>
    </source>
</reference>
<feature type="domain" description="Aldehyde dehydrogenase" evidence="3">
    <location>
        <begin position="19"/>
        <end position="86"/>
    </location>
</feature>
<dbReference type="InterPro" id="IPR015590">
    <property type="entry name" value="Aldehyde_DH_dom"/>
</dbReference>
<dbReference type="GO" id="GO:0004777">
    <property type="term" value="F:succinate-semialdehyde dehydrogenase (NAD+) activity"/>
    <property type="evidence" value="ECO:0007669"/>
    <property type="project" value="TreeGrafter"/>
</dbReference>
<comment type="similarity">
    <text evidence="1">Belongs to the aldehyde dehydrogenase family.</text>
</comment>
<dbReference type="InterPro" id="IPR016161">
    <property type="entry name" value="Ald_DH/histidinol_DH"/>
</dbReference>
<dbReference type="HOGENOM" id="CLU_005391_6_8_4"/>
<dbReference type="AlphaFoldDB" id="F8GVN6"/>
<geneLocation type="plasmid" evidence="4 5">
    <name>pBB1</name>
</geneLocation>
<accession>F8GVN6</accession>
<organism evidence="4 5">
    <name type="scientific">Cupriavidus necator (strain ATCC 43291 / DSM 13513 / CCUG 52238 / LMG 8453 / N-1)</name>
    <name type="common">Ralstonia eutropha</name>
    <dbReference type="NCBI Taxonomy" id="1042878"/>
    <lineage>
        <taxon>Bacteria</taxon>
        <taxon>Pseudomonadati</taxon>
        <taxon>Pseudomonadota</taxon>
        <taxon>Betaproteobacteria</taxon>
        <taxon>Burkholderiales</taxon>
        <taxon>Burkholderiaceae</taxon>
        <taxon>Cupriavidus</taxon>
    </lineage>
</organism>
<dbReference type="Proteomes" id="UP000006798">
    <property type="component" value="Plasmid pBB1"/>
</dbReference>
<evidence type="ECO:0000313" key="5">
    <source>
        <dbReference type="Proteomes" id="UP000006798"/>
    </source>
</evidence>
<dbReference type="GO" id="GO:0009450">
    <property type="term" value="P:gamma-aminobutyric acid catabolic process"/>
    <property type="evidence" value="ECO:0007669"/>
    <property type="project" value="TreeGrafter"/>
</dbReference>
<dbReference type="EMBL" id="CP002879">
    <property type="protein sequence ID" value="AEI82656.1"/>
    <property type="molecule type" value="Genomic_DNA"/>
</dbReference>
<proteinExistence type="inferred from homology"/>
<dbReference type="PANTHER" id="PTHR43353:SF5">
    <property type="entry name" value="SUCCINATE-SEMIALDEHYDE DEHYDROGENASE, MITOCHONDRIAL"/>
    <property type="match status" value="1"/>
</dbReference>
<dbReference type="Gene3D" id="3.40.605.10">
    <property type="entry name" value="Aldehyde Dehydrogenase, Chain A, domain 1"/>
    <property type="match status" value="1"/>
</dbReference>
<evidence type="ECO:0000313" key="4">
    <source>
        <dbReference type="EMBL" id="AEI82656.1"/>
    </source>
</evidence>
<gene>
    <name evidence="4" type="primary">gabD4</name>
    <name evidence="4" type="ordered locus">CNE_BB1p12570</name>
</gene>
<evidence type="ECO:0000259" key="3">
    <source>
        <dbReference type="Pfam" id="PF00171"/>
    </source>
</evidence>